<evidence type="ECO:0000256" key="1">
    <source>
        <dbReference type="SAM" id="MobiDB-lite"/>
    </source>
</evidence>
<name>A0A0D3GZ02_9ORYZ</name>
<keyword evidence="3" id="KW-1185">Reference proteome</keyword>
<organism evidence="2">
    <name type="scientific">Oryza barthii</name>
    <dbReference type="NCBI Taxonomy" id="65489"/>
    <lineage>
        <taxon>Eukaryota</taxon>
        <taxon>Viridiplantae</taxon>
        <taxon>Streptophyta</taxon>
        <taxon>Embryophyta</taxon>
        <taxon>Tracheophyta</taxon>
        <taxon>Spermatophyta</taxon>
        <taxon>Magnoliopsida</taxon>
        <taxon>Liliopsida</taxon>
        <taxon>Poales</taxon>
        <taxon>Poaceae</taxon>
        <taxon>BOP clade</taxon>
        <taxon>Oryzoideae</taxon>
        <taxon>Oryzeae</taxon>
        <taxon>Oryzinae</taxon>
        <taxon>Oryza</taxon>
    </lineage>
</organism>
<dbReference type="PaxDb" id="65489-OBART08G10690.1"/>
<reference evidence="2" key="2">
    <citation type="submission" date="2015-03" db="UniProtKB">
        <authorList>
            <consortium name="EnsemblPlants"/>
        </authorList>
    </citation>
    <scope>IDENTIFICATION</scope>
</reference>
<sequence>MARRRVSAGAASTPIHQIDIQGRTTKALHGCSIVIKSSTSVVGPYAWVNTTEEAAAALGTNPLLSFPLDAGGGRGADGRGGTDSTSRSPPRSGQKKGASRQWRQRRRSPRPRAAAPDRGCLNAGIVRTTRAQRHTHRRYTRASGGALLAGAPAPACHYASAEEGGGRLVSLSSSDGCP</sequence>
<evidence type="ECO:0000313" key="2">
    <source>
        <dbReference type="EnsemblPlants" id="OBART08G10690.1"/>
    </source>
</evidence>
<dbReference type="Proteomes" id="UP000026960">
    <property type="component" value="Chromosome 8"/>
</dbReference>
<evidence type="ECO:0000313" key="3">
    <source>
        <dbReference type="Proteomes" id="UP000026960"/>
    </source>
</evidence>
<dbReference type="Gramene" id="OBART08G10690.1">
    <property type="protein sequence ID" value="OBART08G10690.1"/>
    <property type="gene ID" value="OBART08G10690"/>
</dbReference>
<proteinExistence type="predicted"/>
<accession>A0A0D3GZ02</accession>
<protein>
    <submittedName>
        <fullName evidence="2">Uncharacterized protein</fullName>
    </submittedName>
</protein>
<feature type="compositionally biased region" description="Polar residues" evidence="1">
    <location>
        <begin position="82"/>
        <end position="91"/>
    </location>
</feature>
<dbReference type="EnsemblPlants" id="OBART08G10690.1">
    <property type="protein sequence ID" value="OBART08G10690.1"/>
    <property type="gene ID" value="OBART08G10690"/>
</dbReference>
<feature type="compositionally biased region" description="Gly residues" evidence="1">
    <location>
        <begin position="70"/>
        <end position="81"/>
    </location>
</feature>
<reference evidence="2" key="1">
    <citation type="journal article" date="2009" name="Rice">
        <title>De Novo Next Generation Sequencing of Plant Genomes.</title>
        <authorList>
            <person name="Rounsley S."/>
            <person name="Marri P.R."/>
            <person name="Yu Y."/>
            <person name="He R."/>
            <person name="Sisneros N."/>
            <person name="Goicoechea J.L."/>
            <person name="Lee S.J."/>
            <person name="Angelova A."/>
            <person name="Kudrna D."/>
            <person name="Luo M."/>
            <person name="Affourtit J."/>
            <person name="Desany B."/>
            <person name="Knight J."/>
            <person name="Niazi F."/>
            <person name="Egholm M."/>
            <person name="Wing R.A."/>
        </authorList>
    </citation>
    <scope>NUCLEOTIDE SEQUENCE [LARGE SCALE GENOMIC DNA]</scope>
    <source>
        <strain evidence="2">cv. IRGC 105608</strain>
    </source>
</reference>
<dbReference type="HOGENOM" id="CLU_1512830_0_0_1"/>
<feature type="region of interest" description="Disordered" evidence="1">
    <location>
        <begin position="69"/>
        <end position="121"/>
    </location>
</feature>
<feature type="compositionally biased region" description="Basic residues" evidence="1">
    <location>
        <begin position="93"/>
        <end position="110"/>
    </location>
</feature>
<dbReference type="AlphaFoldDB" id="A0A0D3GZ02"/>